<dbReference type="OrthoDB" id="17213at10239"/>
<dbReference type="Proteomes" id="UP000221243">
    <property type="component" value="Segment"/>
</dbReference>
<dbReference type="EMBL" id="AP017972">
    <property type="protein sequence ID" value="BAW98225.1"/>
    <property type="molecule type" value="Genomic_DNA"/>
</dbReference>
<dbReference type="KEGG" id="vg:40075032"/>
<accession>A0A1Q2U2N5</accession>
<reference evidence="1 2" key="1">
    <citation type="submission" date="2017-01" db="EMBL/GenBank/DDBJ databases">
        <title>Complete Genome Sequence of Vibrio Parahaemolyticus Bacteriophage pTD1.</title>
        <authorList>
            <person name="Midorikawa Y."/>
            <person name="Sano M."/>
        </authorList>
    </citation>
    <scope>NUCLEOTIDE SEQUENCE [LARGE SCALE GENOMIC DNA]</scope>
    <source>
        <strain evidence="1">PTD1</strain>
    </source>
</reference>
<proteinExistence type="predicted"/>
<organism evidence="1 2">
    <name type="scientific">Vibrio phage pTD1</name>
    <dbReference type="NCBI Taxonomy" id="1938577"/>
    <lineage>
        <taxon>Viruses</taxon>
        <taxon>Duplodnaviria</taxon>
        <taxon>Heunggongvirae</taxon>
        <taxon>Uroviricota</taxon>
        <taxon>Caudoviricetes</taxon>
        <taxon>Chimalliviridae</taxon>
        <taxon>Gorgonvirinae</taxon>
        <taxon>Tidunavirus</taxon>
        <taxon>Tidunavirus pTD1</taxon>
    </lineage>
</organism>
<dbReference type="GeneID" id="40075032"/>
<evidence type="ECO:0000313" key="1">
    <source>
        <dbReference type="EMBL" id="BAW98225.1"/>
    </source>
</evidence>
<keyword evidence="2" id="KW-1185">Reference proteome</keyword>
<sequence>MKTSLVTAIQGLVGKRNPEVLTGEFNVDLDTIQQNADYPDRFTAEGFLNGKRIPLAWKRTSITKQLESLSGGFLSRDDAEQEGVYYDGKIMHHYIAVKPNHSLEDVNRILGTKFTEEQLLFKPERMEGRWVLNHPCYYGRIFTQVLLPKAS</sequence>
<name>A0A1Q2U2N5_9CAUD</name>
<evidence type="ECO:0000313" key="2">
    <source>
        <dbReference type="Proteomes" id="UP000221243"/>
    </source>
</evidence>
<dbReference type="RefSeq" id="YP_009599303.1">
    <property type="nucleotide sequence ID" value="NC_041916.1"/>
</dbReference>
<protein>
    <submittedName>
        <fullName evidence="1">Uncharacterized protein</fullName>
    </submittedName>
</protein>